<organism evidence="7 8">
    <name type="scientific">Cryptosporidium andersoni</name>
    <dbReference type="NCBI Taxonomy" id="117008"/>
    <lineage>
        <taxon>Eukaryota</taxon>
        <taxon>Sar</taxon>
        <taxon>Alveolata</taxon>
        <taxon>Apicomplexa</taxon>
        <taxon>Conoidasida</taxon>
        <taxon>Coccidia</taxon>
        <taxon>Eucoccidiorida</taxon>
        <taxon>Eimeriorina</taxon>
        <taxon>Cryptosporidiidae</taxon>
        <taxon>Cryptosporidium</taxon>
    </lineage>
</organism>
<keyword evidence="3 7" id="KW-0808">Transferase</keyword>
<evidence type="ECO:0000256" key="4">
    <source>
        <dbReference type="ARBA" id="ARBA00022691"/>
    </source>
</evidence>
<dbReference type="CDD" id="cd18089">
    <property type="entry name" value="SPOUT_Trm10-like"/>
    <property type="match status" value="1"/>
</dbReference>
<sequence>MILEDLSETDVLVTQDNLSICSHINNEEQKSDAIQDRITTSTRLKKSQKKRIARDYRKFKLRSQRAQERKRKRELISSQRKLMLNSMTEDDRRHFILRERFLQEHKAFFLSNKIINQTSQDYKYCPDKNYNICFNLSFERVMNEKELNSLVRQISLSYYYMIRSLRIFDITNPESDTMTEIFKLGPNSETSKLYYDKFDWFGWINFHISPLKNSDTLYQIAMEKYSMNKWKMILHEKPFWDIFPKDNIVILSPDASEELQNFEPNKVYIVGGLVDRTVTKYESLHQAIEKDLVCKKLPIKSFIGEKANCILNVNTVIEILVNYIHGNNWKEALVKSIPTRRAKNQSRKALKRLEIRESQKKKNVLLQ</sequence>
<comment type="catalytic activity">
    <reaction evidence="5">
        <text>guanosine(9) in tRNA + S-adenosyl-L-methionine = N(1)-methylguanosine(9) in tRNA + S-adenosyl-L-homocysteine + H(+)</text>
        <dbReference type="Rhea" id="RHEA:43156"/>
        <dbReference type="Rhea" id="RHEA-COMP:10367"/>
        <dbReference type="Rhea" id="RHEA-COMP:10368"/>
        <dbReference type="ChEBI" id="CHEBI:15378"/>
        <dbReference type="ChEBI" id="CHEBI:57856"/>
        <dbReference type="ChEBI" id="CHEBI:59789"/>
        <dbReference type="ChEBI" id="CHEBI:73542"/>
        <dbReference type="ChEBI" id="CHEBI:74269"/>
        <dbReference type="EC" id="2.1.1.221"/>
    </reaction>
</comment>
<dbReference type="GO" id="GO:0000049">
    <property type="term" value="F:tRNA binding"/>
    <property type="evidence" value="ECO:0007669"/>
    <property type="project" value="TreeGrafter"/>
</dbReference>
<comment type="caution">
    <text evidence="7">The sequence shown here is derived from an EMBL/GenBank/DDBJ whole genome shotgun (WGS) entry which is preliminary data.</text>
</comment>
<evidence type="ECO:0000256" key="2">
    <source>
        <dbReference type="ARBA" id="ARBA00022603"/>
    </source>
</evidence>
<dbReference type="VEuPathDB" id="CryptoDB:cand_027990"/>
<accession>A0A1J4MR75</accession>
<evidence type="ECO:0000313" key="7">
    <source>
        <dbReference type="EMBL" id="OII76678.1"/>
    </source>
</evidence>
<dbReference type="Proteomes" id="UP000186804">
    <property type="component" value="Unassembled WGS sequence"/>
</dbReference>
<evidence type="ECO:0000256" key="3">
    <source>
        <dbReference type="ARBA" id="ARBA00022679"/>
    </source>
</evidence>
<dbReference type="PANTHER" id="PTHR13563">
    <property type="entry name" value="TRNA (GUANINE-9-) METHYLTRANSFERASE"/>
    <property type="match status" value="1"/>
</dbReference>
<reference evidence="7 8" key="1">
    <citation type="submission" date="2016-10" db="EMBL/GenBank/DDBJ databases">
        <title>Reductive evolution of mitochondrial metabolism and differential evolution of invasion-related proteins in Cryptosporidium.</title>
        <authorList>
            <person name="Liu S."/>
            <person name="Roellig D.M."/>
            <person name="Guo Y."/>
            <person name="Li N."/>
            <person name="Frace M.A."/>
            <person name="Tang K."/>
            <person name="Zhang L."/>
            <person name="Feng Y."/>
            <person name="Xiao L."/>
        </authorList>
    </citation>
    <scope>NUCLEOTIDE SEQUENCE [LARGE SCALE GENOMIC DNA]</scope>
    <source>
        <strain evidence="7">30847</strain>
    </source>
</reference>
<protein>
    <recommendedName>
        <fullName evidence="1">tRNA (guanine(9)-N(1))-methyltransferase</fullName>
        <ecNumber evidence="1">2.1.1.221</ecNumber>
    </recommendedName>
</protein>
<dbReference type="OrthoDB" id="278300at2759"/>
<evidence type="ECO:0000256" key="1">
    <source>
        <dbReference type="ARBA" id="ARBA00012797"/>
    </source>
</evidence>
<keyword evidence="2 7" id="KW-0489">Methyltransferase</keyword>
<dbReference type="Gene3D" id="3.40.1280.30">
    <property type="match status" value="1"/>
</dbReference>
<dbReference type="GO" id="GO:0052905">
    <property type="term" value="F:tRNA (guanosine(9)-N1)-methyltransferase activity"/>
    <property type="evidence" value="ECO:0007669"/>
    <property type="project" value="UniProtKB-EC"/>
</dbReference>
<gene>
    <name evidence="7" type="ORF">cand_027990</name>
</gene>
<keyword evidence="4" id="KW-0949">S-adenosyl-L-methionine</keyword>
<dbReference type="InterPro" id="IPR007356">
    <property type="entry name" value="tRNA_m1G_MeTrfase_euk"/>
</dbReference>
<dbReference type="GO" id="GO:0005634">
    <property type="term" value="C:nucleus"/>
    <property type="evidence" value="ECO:0007669"/>
    <property type="project" value="TreeGrafter"/>
</dbReference>
<dbReference type="GO" id="GO:0002939">
    <property type="term" value="P:tRNA N1-guanine methylation"/>
    <property type="evidence" value="ECO:0007669"/>
    <property type="project" value="TreeGrafter"/>
</dbReference>
<name>A0A1J4MR75_9CRYT</name>
<dbReference type="PROSITE" id="PS51675">
    <property type="entry name" value="SAM_MT_TRM10"/>
    <property type="match status" value="1"/>
</dbReference>
<evidence type="ECO:0000313" key="8">
    <source>
        <dbReference type="Proteomes" id="UP000186804"/>
    </source>
</evidence>
<proteinExistence type="predicted"/>
<feature type="domain" description="SAM-dependent MTase TRM10-type" evidence="6">
    <location>
        <begin position="117"/>
        <end position="344"/>
    </location>
</feature>
<dbReference type="GeneID" id="92366983"/>
<dbReference type="EC" id="2.1.1.221" evidence="1"/>
<keyword evidence="8" id="KW-1185">Reference proteome</keyword>
<dbReference type="InterPro" id="IPR038459">
    <property type="entry name" value="MT_TRM10-typ_sf"/>
</dbReference>
<dbReference type="PANTHER" id="PTHR13563:SF13">
    <property type="entry name" value="TRNA METHYLTRANSFERASE 10 HOMOLOG A"/>
    <property type="match status" value="1"/>
</dbReference>
<dbReference type="RefSeq" id="XP_067068524.1">
    <property type="nucleotide sequence ID" value="XM_067213027.1"/>
</dbReference>
<dbReference type="AlphaFoldDB" id="A0A1J4MR75"/>
<dbReference type="InterPro" id="IPR028564">
    <property type="entry name" value="MT_TRM10-typ"/>
</dbReference>
<dbReference type="EMBL" id="LRBS01000053">
    <property type="protein sequence ID" value="OII76678.1"/>
    <property type="molecule type" value="Genomic_DNA"/>
</dbReference>
<evidence type="ECO:0000259" key="6">
    <source>
        <dbReference type="PROSITE" id="PS51675"/>
    </source>
</evidence>
<evidence type="ECO:0000256" key="5">
    <source>
        <dbReference type="ARBA" id="ARBA00048434"/>
    </source>
</evidence>